<dbReference type="Proteomes" id="UP000000437">
    <property type="component" value="Chromosome 13"/>
</dbReference>
<protein>
    <submittedName>
        <fullName evidence="2">Lectin, galactoside-binding-like b isoform X1</fullName>
    </submittedName>
</protein>
<organism evidence="1 2">
    <name type="scientific">Danio rerio</name>
    <name type="common">Zebrafish</name>
    <name type="synonym">Brachydanio rerio</name>
    <dbReference type="NCBI Taxonomy" id="7955"/>
    <lineage>
        <taxon>Eukaryota</taxon>
        <taxon>Metazoa</taxon>
        <taxon>Chordata</taxon>
        <taxon>Craniata</taxon>
        <taxon>Vertebrata</taxon>
        <taxon>Euteleostomi</taxon>
        <taxon>Actinopterygii</taxon>
        <taxon>Neopterygii</taxon>
        <taxon>Teleostei</taxon>
        <taxon>Ostariophysi</taxon>
        <taxon>Cypriniformes</taxon>
        <taxon>Danionidae</taxon>
        <taxon>Danioninae</taxon>
        <taxon>Danio</taxon>
    </lineage>
</organism>
<name>A0AC58H0J1_DANRE</name>
<evidence type="ECO:0000313" key="1">
    <source>
        <dbReference type="Proteomes" id="UP000000437"/>
    </source>
</evidence>
<sequence>MRIFSLHNMIDNKLQIRSFVFFLPACWNRSSLDLNPVVAVNSALCLVHQHTCRATGQTGNRGKIIHTENTEDDLNLNISFGDAGLISPDKEDISRILTVPFSGRIRGGMRPGKKIIIMGIVDPEPDSFDISLTCGHNEEKEDEKLADVALKLSARFTERQFLRNARVSGKWSEEEAPIAYFPFIPDQPFRIEIHCEHQRFRIFVDGHQLFDFYHKVKSLQAINMIRIVGSLQITKLG</sequence>
<evidence type="ECO:0000313" key="2">
    <source>
        <dbReference type="RefSeq" id="XP_073775500.1"/>
    </source>
</evidence>
<proteinExistence type="predicted"/>
<dbReference type="RefSeq" id="XP_073775500.1">
    <property type="nucleotide sequence ID" value="XM_073919399.1"/>
</dbReference>
<keyword evidence="1" id="KW-1185">Reference proteome</keyword>
<reference evidence="2" key="1">
    <citation type="submission" date="2025-08" db="UniProtKB">
        <authorList>
            <consortium name="RefSeq"/>
        </authorList>
    </citation>
    <scope>IDENTIFICATION</scope>
    <source>
        <strain evidence="2">Tuebingen</strain>
        <tissue evidence="2">Fibroblasts and whole tissue</tissue>
    </source>
</reference>
<gene>
    <name evidence="2" type="primary">lgalslb</name>
    <name evidence="2" type="synonym">si:ch211-101n13.9</name>
    <name evidence="2" type="synonym">si:zc101n13.9</name>
</gene>
<accession>A0AC58H0J1</accession>